<dbReference type="STRING" id="1192034.CAP_4417"/>
<dbReference type="SUPFAM" id="SSF81301">
    <property type="entry name" value="Nucleotidyltransferase"/>
    <property type="match status" value="1"/>
</dbReference>
<dbReference type="InterPro" id="IPR006116">
    <property type="entry name" value="NT_2-5OAS_ClassI-CCAase"/>
</dbReference>
<dbReference type="CDD" id="cd05400">
    <property type="entry name" value="NT_2-5OAS_ClassI-CCAase"/>
    <property type="match status" value="1"/>
</dbReference>
<keyword evidence="1" id="KW-0051">Antiviral defense</keyword>
<gene>
    <name evidence="2" type="ORF">CAP_4417</name>
</gene>
<dbReference type="NCBIfam" id="NF041116">
    <property type="entry name" value="CBASS_cyclase_a"/>
    <property type="match status" value="1"/>
</dbReference>
<accession>A0A017T5E0</accession>
<evidence type="ECO:0000313" key="3">
    <source>
        <dbReference type="Proteomes" id="UP000019678"/>
    </source>
</evidence>
<dbReference type="Proteomes" id="UP000019678">
    <property type="component" value="Unassembled WGS sequence"/>
</dbReference>
<dbReference type="GO" id="GO:0051607">
    <property type="term" value="P:defense response to virus"/>
    <property type="evidence" value="ECO:0007669"/>
    <property type="project" value="UniProtKB-KW"/>
</dbReference>
<dbReference type="InterPro" id="IPR053445">
    <property type="entry name" value="CBASS_cN_synthase"/>
</dbReference>
<dbReference type="Gene3D" id="3.30.460.10">
    <property type="entry name" value="Beta Polymerase, domain 2"/>
    <property type="match status" value="1"/>
</dbReference>
<sequence length="284" mass="31410">MTNAIHANSSLRITKINQAGSWRKGTALKPKDGFEIDIDLIVYLDVAEATRSDVSTLHGIIVGLLRDVYGSKASDDFKESKKTVGIEFRTSGLKVDLVPVIPVQSPADYVWQPEVGGGGSFLTSPTKQLGFVLALKDRDPRYTSVVRLLKRWRNMAELRDELSSFTLELICAHIVGTQGPPPRIEEGLLRVLTYIATTELKQPVSFADAIRSCPSTASPVRIFDPTNNENNVTSRLGEQERRTIVARAADALETLNYARTVDAKGTTMECWKEVFGPSFRIEEV</sequence>
<evidence type="ECO:0000313" key="2">
    <source>
        <dbReference type="EMBL" id="EYF04449.1"/>
    </source>
</evidence>
<comment type="caution">
    <text evidence="2">The sequence shown here is derived from an EMBL/GenBank/DDBJ whole genome shotgun (WGS) entry which is preliminary data.</text>
</comment>
<protein>
    <submittedName>
        <fullName evidence="2">Uncharacterized protein</fullName>
    </submittedName>
</protein>
<organism evidence="2 3">
    <name type="scientific">Chondromyces apiculatus DSM 436</name>
    <dbReference type="NCBI Taxonomy" id="1192034"/>
    <lineage>
        <taxon>Bacteria</taxon>
        <taxon>Pseudomonadati</taxon>
        <taxon>Myxococcota</taxon>
        <taxon>Polyangia</taxon>
        <taxon>Polyangiales</taxon>
        <taxon>Polyangiaceae</taxon>
        <taxon>Chondromyces</taxon>
    </lineage>
</organism>
<reference evidence="2 3" key="1">
    <citation type="submission" date="2013-05" db="EMBL/GenBank/DDBJ databases">
        <title>Genome assembly of Chondromyces apiculatus DSM 436.</title>
        <authorList>
            <person name="Sharma G."/>
            <person name="Khatri I."/>
            <person name="Kaur C."/>
            <person name="Mayilraj S."/>
            <person name="Subramanian S."/>
        </authorList>
    </citation>
    <scope>NUCLEOTIDE SEQUENCE [LARGE SCALE GENOMIC DNA]</scope>
    <source>
        <strain evidence="2 3">DSM 436</strain>
    </source>
</reference>
<dbReference type="InterPro" id="IPR043519">
    <property type="entry name" value="NT_sf"/>
</dbReference>
<dbReference type="Gene3D" id="1.10.1410.20">
    <property type="entry name" value="2'-5'-oligoadenylate synthetase 1, domain 2"/>
    <property type="match status" value="1"/>
</dbReference>
<dbReference type="eggNOG" id="COG1746">
    <property type="taxonomic scope" value="Bacteria"/>
</dbReference>
<dbReference type="GO" id="GO:0016779">
    <property type="term" value="F:nucleotidyltransferase activity"/>
    <property type="evidence" value="ECO:0007669"/>
    <property type="project" value="InterPro"/>
</dbReference>
<dbReference type="EMBL" id="ASRX01000033">
    <property type="protein sequence ID" value="EYF04449.1"/>
    <property type="molecule type" value="Genomic_DNA"/>
</dbReference>
<keyword evidence="3" id="KW-1185">Reference proteome</keyword>
<name>A0A017T5E0_9BACT</name>
<evidence type="ECO:0000256" key="1">
    <source>
        <dbReference type="ARBA" id="ARBA00023118"/>
    </source>
</evidence>
<dbReference type="AlphaFoldDB" id="A0A017T5E0"/>
<proteinExistence type="predicted"/>